<sequence>MELEISATKMDSEASDRTKQAQFPSNSMQDWILTIPILPPELGRRRAKWTFKEYLLRSLFFGSVTEARDFHYPFKKVGLSANGKLHWDTITVGPYFTFVCMGISYFDLANEKWETMEKPSYGVEETDLCLGMLGSDLCVFIDYKRTVWGYE</sequence>
<evidence type="ECO:0000313" key="3">
    <source>
        <dbReference type="Proteomes" id="UP000824120"/>
    </source>
</evidence>
<protein>
    <submittedName>
        <fullName evidence="2">Uncharacterized protein</fullName>
    </submittedName>
</protein>
<organism evidence="2 3">
    <name type="scientific">Solanum commersonii</name>
    <name type="common">Commerson's wild potato</name>
    <name type="synonym">Commerson's nightshade</name>
    <dbReference type="NCBI Taxonomy" id="4109"/>
    <lineage>
        <taxon>Eukaryota</taxon>
        <taxon>Viridiplantae</taxon>
        <taxon>Streptophyta</taxon>
        <taxon>Embryophyta</taxon>
        <taxon>Tracheophyta</taxon>
        <taxon>Spermatophyta</taxon>
        <taxon>Magnoliopsida</taxon>
        <taxon>eudicotyledons</taxon>
        <taxon>Gunneridae</taxon>
        <taxon>Pentapetalae</taxon>
        <taxon>asterids</taxon>
        <taxon>lamiids</taxon>
        <taxon>Solanales</taxon>
        <taxon>Solanaceae</taxon>
        <taxon>Solanoideae</taxon>
        <taxon>Solaneae</taxon>
        <taxon>Solanum</taxon>
    </lineage>
</organism>
<accession>A0A9J6AUU2</accession>
<proteinExistence type="predicted"/>
<comment type="caution">
    <text evidence="2">The sequence shown here is derived from an EMBL/GenBank/DDBJ whole genome shotgun (WGS) entry which is preliminary data.</text>
</comment>
<evidence type="ECO:0000313" key="2">
    <source>
        <dbReference type="EMBL" id="KAG5628002.1"/>
    </source>
</evidence>
<dbReference type="EMBL" id="JACXVP010000002">
    <property type="protein sequence ID" value="KAG5628002.1"/>
    <property type="molecule type" value="Genomic_DNA"/>
</dbReference>
<feature type="region of interest" description="Disordered" evidence="1">
    <location>
        <begin position="1"/>
        <end position="23"/>
    </location>
</feature>
<reference evidence="2 3" key="1">
    <citation type="submission" date="2020-09" db="EMBL/GenBank/DDBJ databases">
        <title>De no assembly of potato wild relative species, Solanum commersonii.</title>
        <authorList>
            <person name="Cho K."/>
        </authorList>
    </citation>
    <scope>NUCLEOTIDE SEQUENCE [LARGE SCALE GENOMIC DNA]</scope>
    <source>
        <strain evidence="2">LZ3.2</strain>
        <tissue evidence="2">Leaf</tissue>
    </source>
</reference>
<evidence type="ECO:0000256" key="1">
    <source>
        <dbReference type="SAM" id="MobiDB-lite"/>
    </source>
</evidence>
<keyword evidence="3" id="KW-1185">Reference proteome</keyword>
<feature type="compositionally biased region" description="Basic and acidic residues" evidence="1">
    <location>
        <begin position="10"/>
        <end position="19"/>
    </location>
</feature>
<dbReference type="Proteomes" id="UP000824120">
    <property type="component" value="Chromosome 2"/>
</dbReference>
<dbReference type="AlphaFoldDB" id="A0A9J6AUU2"/>
<gene>
    <name evidence="2" type="ORF">H5410_013220</name>
</gene>
<name>A0A9J6AUU2_SOLCO</name>